<dbReference type="InterPro" id="IPR013424">
    <property type="entry name" value="Ice-binding_C"/>
</dbReference>
<evidence type="ECO:0000256" key="1">
    <source>
        <dbReference type="SAM" id="SignalP"/>
    </source>
</evidence>
<dbReference type="NCBIfam" id="TIGR02595">
    <property type="entry name" value="PEP_CTERM"/>
    <property type="match status" value="1"/>
</dbReference>
<dbReference type="RefSeq" id="WP_218931918.1">
    <property type="nucleotide sequence ID" value="NZ_CP036263.1"/>
</dbReference>
<feature type="chain" id="PRO_5021765727" description="PEP-CTERM protein-sorting domain-containing protein" evidence="1">
    <location>
        <begin position="23"/>
        <end position="306"/>
    </location>
</feature>
<name>A0A517MWM3_9BACT</name>
<dbReference type="KEGG" id="amob:HG15A2_26020"/>
<keyword evidence="1" id="KW-0732">Signal</keyword>
<accession>A0A517MWM3</accession>
<dbReference type="AlphaFoldDB" id="A0A517MWM3"/>
<dbReference type="EMBL" id="CP036263">
    <property type="protein sequence ID" value="QDS99280.1"/>
    <property type="molecule type" value="Genomic_DNA"/>
</dbReference>
<dbReference type="Proteomes" id="UP000319852">
    <property type="component" value="Chromosome"/>
</dbReference>
<evidence type="ECO:0000313" key="3">
    <source>
        <dbReference type="Proteomes" id="UP000319852"/>
    </source>
</evidence>
<organism evidence="2 3">
    <name type="scientific">Adhaeretor mobilis</name>
    <dbReference type="NCBI Taxonomy" id="1930276"/>
    <lineage>
        <taxon>Bacteria</taxon>
        <taxon>Pseudomonadati</taxon>
        <taxon>Planctomycetota</taxon>
        <taxon>Planctomycetia</taxon>
        <taxon>Pirellulales</taxon>
        <taxon>Lacipirellulaceae</taxon>
        <taxon>Adhaeretor</taxon>
    </lineage>
</organism>
<feature type="signal peptide" evidence="1">
    <location>
        <begin position="1"/>
        <end position="22"/>
    </location>
</feature>
<protein>
    <recommendedName>
        <fullName evidence="4">PEP-CTERM protein-sorting domain-containing protein</fullName>
    </recommendedName>
</protein>
<gene>
    <name evidence="2" type="ORF">HG15A2_26020</name>
</gene>
<sequence length="306" mass="31627" precursor="true">MEFSKLFVFIAACTLLVATANADTIQGTFVGATLANTALSDGSGDPWTGDTADSNGNGSIIGLWFDGSNETGDGTYSLRTTPGGNPVPNGGGFRADATFGPLPEPQIGSGQIEDPQIVTTVPGLAAGTYDVNFIFTAYGHHRGQNLAAGLSSTSMIPIPDNNTAVQDHPVFANGPLDEFESVRLNGVGAWQMPLGSVTLAAGDDLEVYVENVFTALFSTPTAYSGISYSLSGSGFAGDFDEDGDVDGADFLVWQRDPGVGSLADWQTNYGSAASSATATAVPEPTTGILLMLGTVSLLFRRDKDVS</sequence>
<evidence type="ECO:0008006" key="4">
    <source>
        <dbReference type="Google" id="ProtNLM"/>
    </source>
</evidence>
<proteinExistence type="predicted"/>
<evidence type="ECO:0000313" key="2">
    <source>
        <dbReference type="EMBL" id="QDS99280.1"/>
    </source>
</evidence>
<keyword evidence="3" id="KW-1185">Reference proteome</keyword>
<reference evidence="2 3" key="1">
    <citation type="submission" date="2019-02" db="EMBL/GenBank/DDBJ databases">
        <title>Deep-cultivation of Planctomycetes and their phenomic and genomic characterization uncovers novel biology.</title>
        <authorList>
            <person name="Wiegand S."/>
            <person name="Jogler M."/>
            <person name="Boedeker C."/>
            <person name="Pinto D."/>
            <person name="Vollmers J."/>
            <person name="Rivas-Marin E."/>
            <person name="Kohn T."/>
            <person name="Peeters S.H."/>
            <person name="Heuer A."/>
            <person name="Rast P."/>
            <person name="Oberbeckmann S."/>
            <person name="Bunk B."/>
            <person name="Jeske O."/>
            <person name="Meyerdierks A."/>
            <person name="Storesund J.E."/>
            <person name="Kallscheuer N."/>
            <person name="Luecker S."/>
            <person name="Lage O.M."/>
            <person name="Pohl T."/>
            <person name="Merkel B.J."/>
            <person name="Hornburger P."/>
            <person name="Mueller R.-W."/>
            <person name="Bruemmer F."/>
            <person name="Labrenz M."/>
            <person name="Spormann A.M."/>
            <person name="Op den Camp H."/>
            <person name="Overmann J."/>
            <person name="Amann R."/>
            <person name="Jetten M.S.M."/>
            <person name="Mascher T."/>
            <person name="Medema M.H."/>
            <person name="Devos D.P."/>
            <person name="Kaster A.-K."/>
            <person name="Ovreas L."/>
            <person name="Rohde M."/>
            <person name="Galperin M.Y."/>
            <person name="Jogler C."/>
        </authorList>
    </citation>
    <scope>NUCLEOTIDE SEQUENCE [LARGE SCALE GENOMIC DNA]</scope>
    <source>
        <strain evidence="2 3">HG15A2</strain>
    </source>
</reference>